<evidence type="ECO:0000256" key="1">
    <source>
        <dbReference type="ARBA" id="ARBA00003681"/>
    </source>
</evidence>
<evidence type="ECO:0000256" key="5">
    <source>
        <dbReference type="ARBA" id="ARBA00022683"/>
    </source>
</evidence>
<comment type="function">
    <text evidence="1">General (non sugar-specific) component of the phosphoenolpyruvate-dependent sugar phosphotransferase system (sugar PTS). This major carbohydrate active-transport system catalyzes the phosphorylation of incoming sugar substrates concomitantly with their translocation across the cell membrane. The phosphoryl group from phosphoenolpyruvate (PEP) is transferred to the phosphoryl carrier protein HPr by enzyme I. Phospho-HPr then transfers it to the PTS EIIA domain.</text>
</comment>
<keyword evidence="4" id="KW-0963">Cytoplasm</keyword>
<dbReference type="RefSeq" id="WP_330169989.1">
    <property type="nucleotide sequence ID" value="NZ_CP137080.1"/>
</dbReference>
<evidence type="ECO:0000259" key="6">
    <source>
        <dbReference type="PROSITE" id="PS51350"/>
    </source>
</evidence>
<gene>
    <name evidence="7" type="ORF">RYJ27_09015</name>
</gene>
<dbReference type="PANTHER" id="PTHR33705">
    <property type="entry name" value="PHOSPHOCARRIER PROTEIN HPR"/>
    <property type="match status" value="1"/>
</dbReference>
<evidence type="ECO:0000313" key="7">
    <source>
        <dbReference type="EMBL" id="WOQ68848.1"/>
    </source>
</evidence>
<dbReference type="PANTHER" id="PTHR33705:SF2">
    <property type="entry name" value="PHOSPHOCARRIER PROTEIN NPR"/>
    <property type="match status" value="1"/>
</dbReference>
<dbReference type="Gene3D" id="3.30.1340.10">
    <property type="entry name" value="HPr-like"/>
    <property type="match status" value="1"/>
</dbReference>
<accession>A0AAU0MF20</accession>
<dbReference type="InterPro" id="IPR035895">
    <property type="entry name" value="HPr-like_sf"/>
</dbReference>
<dbReference type="InterPro" id="IPR001020">
    <property type="entry name" value="PTS_HPr_His_P_site"/>
</dbReference>
<keyword evidence="8" id="KW-1185">Reference proteome</keyword>
<dbReference type="SUPFAM" id="SSF55594">
    <property type="entry name" value="HPr-like"/>
    <property type="match status" value="1"/>
</dbReference>
<evidence type="ECO:0000256" key="3">
    <source>
        <dbReference type="ARBA" id="ARBA00020422"/>
    </source>
</evidence>
<dbReference type="CDD" id="cd00367">
    <property type="entry name" value="PTS-HPr_like"/>
    <property type="match status" value="1"/>
</dbReference>
<dbReference type="AlphaFoldDB" id="A0AAU0MF20"/>
<dbReference type="NCBIfam" id="TIGR01003">
    <property type="entry name" value="PTS_HPr_family"/>
    <property type="match status" value="1"/>
</dbReference>
<dbReference type="KEGG" id="mliy:RYJ27_09015"/>
<dbReference type="InterPro" id="IPR050399">
    <property type="entry name" value="HPr"/>
</dbReference>
<proteinExistence type="predicted"/>
<reference evidence="7 8" key="1">
    <citation type="submission" date="2023-10" db="EMBL/GenBank/DDBJ databases">
        <title>Y20.</title>
        <authorList>
            <person name="Zhang G."/>
            <person name="Ding Y."/>
        </authorList>
    </citation>
    <scope>NUCLEOTIDE SEQUENCE [LARGE SCALE GENOMIC DNA]</scope>
    <source>
        <strain evidence="7 8">Y20</strain>
    </source>
</reference>
<dbReference type="GO" id="GO:0009401">
    <property type="term" value="P:phosphoenolpyruvate-dependent sugar phosphotransferase system"/>
    <property type="evidence" value="ECO:0007669"/>
    <property type="project" value="UniProtKB-KW"/>
</dbReference>
<dbReference type="InterPro" id="IPR000032">
    <property type="entry name" value="HPr-like"/>
</dbReference>
<organism evidence="7 8">
    <name type="scientific">Microbacterium limosum</name>
    <dbReference type="NCBI Taxonomy" id="3079935"/>
    <lineage>
        <taxon>Bacteria</taxon>
        <taxon>Bacillati</taxon>
        <taxon>Actinomycetota</taxon>
        <taxon>Actinomycetes</taxon>
        <taxon>Micrococcales</taxon>
        <taxon>Microbacteriaceae</taxon>
        <taxon>Microbacterium</taxon>
    </lineage>
</organism>
<name>A0AAU0MF20_9MICO</name>
<dbReference type="PRINTS" id="PR00107">
    <property type="entry name" value="PHOSPHOCPHPR"/>
</dbReference>
<evidence type="ECO:0000256" key="2">
    <source>
        <dbReference type="ARBA" id="ARBA00004496"/>
    </source>
</evidence>
<keyword evidence="5" id="KW-0598">Phosphotransferase system</keyword>
<comment type="subcellular location">
    <subcellularLocation>
        <location evidence="2">Cytoplasm</location>
    </subcellularLocation>
</comment>
<dbReference type="EMBL" id="CP137080">
    <property type="protein sequence ID" value="WOQ68848.1"/>
    <property type="molecule type" value="Genomic_DNA"/>
</dbReference>
<protein>
    <recommendedName>
        <fullName evidence="3">Phosphocarrier protein HPr</fullName>
    </recommendedName>
</protein>
<feature type="domain" description="HPr" evidence="6">
    <location>
        <begin position="1"/>
        <end position="85"/>
    </location>
</feature>
<dbReference type="Proteomes" id="UP001329313">
    <property type="component" value="Chromosome"/>
</dbReference>
<evidence type="ECO:0000313" key="8">
    <source>
        <dbReference type="Proteomes" id="UP001329313"/>
    </source>
</evidence>
<dbReference type="GO" id="GO:0005737">
    <property type="term" value="C:cytoplasm"/>
    <property type="evidence" value="ECO:0007669"/>
    <property type="project" value="UniProtKB-SubCell"/>
</dbReference>
<dbReference type="PROSITE" id="PS51350">
    <property type="entry name" value="PTS_HPR_DOM"/>
    <property type="match status" value="1"/>
</dbReference>
<dbReference type="PROSITE" id="PS00369">
    <property type="entry name" value="PTS_HPR_HIS"/>
    <property type="match status" value="1"/>
</dbReference>
<sequence>MAERTVIVTAAEGLHARPAAEFVRLAHAHPGAVVVRAPGREPVDGASILGVMTLGVDRGESIVVSVEGADAEALLDRLEALLDPA</sequence>
<dbReference type="Pfam" id="PF00381">
    <property type="entry name" value="PTS-HPr"/>
    <property type="match status" value="1"/>
</dbReference>
<evidence type="ECO:0000256" key="4">
    <source>
        <dbReference type="ARBA" id="ARBA00022490"/>
    </source>
</evidence>